<dbReference type="SUPFAM" id="SSF54695">
    <property type="entry name" value="POZ domain"/>
    <property type="match status" value="1"/>
</dbReference>
<proteinExistence type="evidence at transcript level"/>
<dbReference type="GO" id="GO:0000981">
    <property type="term" value="F:DNA-binding transcription factor activity, RNA polymerase II-specific"/>
    <property type="evidence" value="ECO:0007669"/>
    <property type="project" value="TreeGrafter"/>
</dbReference>
<dbReference type="PROSITE" id="PS00028">
    <property type="entry name" value="ZINC_FINGER_C2H2_1"/>
    <property type="match status" value="1"/>
</dbReference>
<feature type="compositionally biased region" description="Polar residues" evidence="7">
    <location>
        <begin position="934"/>
        <end position="951"/>
    </location>
</feature>
<feature type="region of interest" description="Disordered" evidence="7">
    <location>
        <begin position="467"/>
        <end position="488"/>
    </location>
</feature>
<feature type="region of interest" description="Disordered" evidence="7">
    <location>
        <begin position="326"/>
        <end position="356"/>
    </location>
</feature>
<feature type="region of interest" description="Disordered" evidence="7">
    <location>
        <begin position="924"/>
        <end position="1206"/>
    </location>
</feature>
<accession>U5EYW1</accession>
<feature type="non-terminal residue" evidence="10">
    <location>
        <position position="1"/>
    </location>
</feature>
<evidence type="ECO:0000256" key="4">
    <source>
        <dbReference type="ARBA" id="ARBA00022833"/>
    </source>
</evidence>
<feature type="compositionally biased region" description="Basic and acidic residues" evidence="7">
    <location>
        <begin position="1157"/>
        <end position="1167"/>
    </location>
</feature>
<dbReference type="PANTHER" id="PTHR24394">
    <property type="entry name" value="ZINC FINGER PROTEIN"/>
    <property type="match status" value="1"/>
</dbReference>
<dbReference type="InterPro" id="IPR011333">
    <property type="entry name" value="SKP1/BTB/POZ_sf"/>
</dbReference>
<keyword evidence="2" id="KW-0677">Repeat</keyword>
<evidence type="ECO:0000259" key="8">
    <source>
        <dbReference type="PROSITE" id="PS50097"/>
    </source>
</evidence>
<feature type="compositionally biased region" description="Basic and acidic residues" evidence="7">
    <location>
        <begin position="965"/>
        <end position="994"/>
    </location>
</feature>
<evidence type="ECO:0000259" key="9">
    <source>
        <dbReference type="PROSITE" id="PS50157"/>
    </source>
</evidence>
<dbReference type="PANTHER" id="PTHR24394:SF38">
    <property type="entry name" value="CENTROSOME-ASSOCIATED ZINC FINGER PROTEIN CP190"/>
    <property type="match status" value="1"/>
</dbReference>
<feature type="region of interest" description="Disordered" evidence="7">
    <location>
        <begin position="369"/>
        <end position="394"/>
    </location>
</feature>
<feature type="domain" description="C2H2-type" evidence="9">
    <location>
        <begin position="609"/>
        <end position="637"/>
    </location>
</feature>
<evidence type="ECO:0000256" key="1">
    <source>
        <dbReference type="ARBA" id="ARBA00022723"/>
    </source>
</evidence>
<dbReference type="PROSITE" id="PS50097">
    <property type="entry name" value="BTB"/>
    <property type="match status" value="1"/>
</dbReference>
<organism evidence="10">
    <name type="scientific">Corethrella appendiculata</name>
    <dbReference type="NCBI Taxonomy" id="1370023"/>
    <lineage>
        <taxon>Eukaryota</taxon>
        <taxon>Metazoa</taxon>
        <taxon>Ecdysozoa</taxon>
        <taxon>Arthropoda</taxon>
        <taxon>Hexapoda</taxon>
        <taxon>Insecta</taxon>
        <taxon>Pterygota</taxon>
        <taxon>Neoptera</taxon>
        <taxon>Endopterygota</taxon>
        <taxon>Diptera</taxon>
        <taxon>Nematocera</taxon>
        <taxon>Culicoidea</taxon>
        <taxon>Chaoboridae</taxon>
        <taxon>Corethrella</taxon>
    </lineage>
</organism>
<evidence type="ECO:0000256" key="5">
    <source>
        <dbReference type="ARBA" id="ARBA00023242"/>
    </source>
</evidence>
<reference evidence="10" key="1">
    <citation type="journal article" date="2014" name="Insect Biochem. Mol. Biol.">
        <title>An insight into the sialome of the frog biting fly, Corethrella appendiculata.</title>
        <authorList>
            <person name="Ribeiro J.M.C."/>
            <person name="Chagas A.C."/>
            <person name="Pham V.M."/>
            <person name="Lounibos L.P."/>
            <person name="Calvo E."/>
        </authorList>
    </citation>
    <scope>NUCLEOTIDE SEQUENCE</scope>
    <source>
        <tissue evidence="10">Salivary glands</tissue>
    </source>
</reference>
<keyword evidence="4" id="KW-0862">Zinc</keyword>
<keyword evidence="5" id="KW-0539">Nucleus</keyword>
<dbReference type="EMBL" id="GANO01000030">
    <property type="protein sequence ID" value="JAB59841.1"/>
    <property type="molecule type" value="mRNA"/>
</dbReference>
<protein>
    <submittedName>
        <fullName evidence="10">Putative microtubule binding protein</fullName>
    </submittedName>
</protein>
<dbReference type="InterPro" id="IPR013087">
    <property type="entry name" value="Znf_C2H2_type"/>
</dbReference>
<feature type="compositionally biased region" description="Polar residues" evidence="7">
    <location>
        <begin position="1089"/>
        <end position="1103"/>
    </location>
</feature>
<name>U5EYW1_9DIPT</name>
<dbReference type="GO" id="GO:0005634">
    <property type="term" value="C:nucleus"/>
    <property type="evidence" value="ECO:0007669"/>
    <property type="project" value="TreeGrafter"/>
</dbReference>
<feature type="compositionally biased region" description="Acidic residues" evidence="7">
    <location>
        <begin position="996"/>
        <end position="1008"/>
    </location>
</feature>
<keyword evidence="3 6" id="KW-0863">Zinc-finger</keyword>
<feature type="compositionally biased region" description="Acidic residues" evidence="7">
    <location>
        <begin position="1042"/>
        <end position="1054"/>
    </location>
</feature>
<feature type="compositionally biased region" description="Basic and acidic residues" evidence="7">
    <location>
        <begin position="1055"/>
        <end position="1081"/>
    </location>
</feature>
<dbReference type="InterPro" id="IPR000210">
    <property type="entry name" value="BTB/POZ_dom"/>
</dbReference>
<feature type="domain" description="BTB" evidence="8">
    <location>
        <begin position="28"/>
        <end position="95"/>
    </location>
</feature>
<evidence type="ECO:0000256" key="6">
    <source>
        <dbReference type="PROSITE-ProRule" id="PRU00042"/>
    </source>
</evidence>
<feature type="compositionally biased region" description="Low complexity" evidence="7">
    <location>
        <begin position="924"/>
        <end position="933"/>
    </location>
</feature>
<evidence type="ECO:0000256" key="7">
    <source>
        <dbReference type="SAM" id="MobiDB-lite"/>
    </source>
</evidence>
<keyword evidence="1" id="KW-0479">Metal-binding</keyword>
<dbReference type="Gene3D" id="3.30.160.60">
    <property type="entry name" value="Classic Zinc Finger"/>
    <property type="match status" value="1"/>
</dbReference>
<evidence type="ECO:0000313" key="10">
    <source>
        <dbReference type="EMBL" id="JAB59841.1"/>
    </source>
</evidence>
<dbReference type="Pfam" id="PF00651">
    <property type="entry name" value="BTB"/>
    <property type="match status" value="1"/>
</dbReference>
<dbReference type="SMART" id="SM00225">
    <property type="entry name" value="BTB"/>
    <property type="match status" value="1"/>
</dbReference>
<dbReference type="SMART" id="SM00355">
    <property type="entry name" value="ZnF_C2H2"/>
    <property type="match status" value="4"/>
</dbReference>
<evidence type="ECO:0000256" key="2">
    <source>
        <dbReference type="ARBA" id="ARBA00022737"/>
    </source>
</evidence>
<sequence>ETKSVKVDNWGVFFLQKLQNFFNKTDHCDLTLQFNDNSQLKVHRLVLSACTDYFNMLEATCEMIEDVLIMPNDLQADVIVPIVNFMYTGTLEFQYNMYDKLLKTARDMNMTVLLKLLEAHKQTTRLPKQPIVLNKQAPSRGRPMITSTPRTNFAVAPQSRTYSSIVRSATASTPKVAAHQITNSNRIVYKHHQTTIAPLATYSTNKSISIPEPISIVSQYGSKSKSGPSRFDVMGESVLPDEDSFDTISYESKPLVTADQIKKEDESSFEKLRKDLFVHKRPATATLTLPPAKKPNLQDVKEYTEAARLRKQLIDTQDDDYVSEYVDDDTHFNDDDDDDGQQQQQQHQISITRIPKPVTQTGYAKDIVIKQEPRGNYATGNTSGGSSNSSPIKQITVKDDGSVDHAKIISEVLKKYPHLVKKNKNIKLKIMQKTSPNQTFVGGSRVEIKTATPLRNDMSMVRKATAAVKADPSTPKLPAKAPSQPPKKIDTKTMHALIQKGAENMTGPWLCLRCGINGRPISIPTYKAFYNHLVVKHREKIDNRICEHCGFKAKSKRPFLFYHMLIEHQIRPPSDLKFPQCDECDHIALNQDQLDEHTINEHGQGQQQQQCIYCNKVFLREIQLYEHMKAMHREKAREDGVVNFSDDEYQSSTSDYVPNMATDNSKIKVLSNISITPKGSHLPLFIDPSAQTVSQIGGVQTKLPQTIQVQQISLEPSSEAEALSNVASGIATSLGLVDNNVVIEEQHYDDAAVITADGHHQYIEDQIANVHGEFIVKKDLDDLQQQQVAAAATDNSGDIMTKLITEDGTELELTQSQKDEIISQLQGQTNGNNVVMVLNNENFDAATSLGLTSTNTQLVDTTSLISTADSQGQNNIVVVYSDHNDLLKQNFITTTTATTLSDAPTSTTTVVGQLNDQSAVVTATTSDTASTTTEQIETSASMKSQTENPANLTDELQKMIQESESESKSDEAKDAAKEKKTQNQKQKEKMKLISELEGDWSEDEDSDAEMIKEVYGEAEDEEAAAAAAKEESCKKTATSNIEEAEVEHEEDEKENAEKPAAEDKELLLSEAEKNEQKKISDLLDEWNNENDAATKNESATSNAGDVKAEEMSEQELSGMDKTADDSLNDSETQVILVIPQADSSQDGSTMEADVSADDSKNDTNDGIKEEEEEADKSMNDSNIDDNEISETANISIEENQDKAKSKEVVNTLLGDWEEEDDEDL</sequence>
<feature type="compositionally biased region" description="Low complexity" evidence="7">
    <location>
        <begin position="379"/>
        <end position="390"/>
    </location>
</feature>
<dbReference type="GO" id="GO:0008270">
    <property type="term" value="F:zinc ion binding"/>
    <property type="evidence" value="ECO:0007669"/>
    <property type="project" value="UniProtKB-KW"/>
</dbReference>
<evidence type="ECO:0000256" key="3">
    <source>
        <dbReference type="ARBA" id="ARBA00022771"/>
    </source>
</evidence>
<dbReference type="PROSITE" id="PS50157">
    <property type="entry name" value="ZINC_FINGER_C2H2_2"/>
    <property type="match status" value="1"/>
</dbReference>
<dbReference type="AlphaFoldDB" id="U5EYW1"/>
<dbReference type="Gene3D" id="3.30.710.10">
    <property type="entry name" value="Potassium Channel Kv1.1, Chain A"/>
    <property type="match status" value="1"/>
</dbReference>